<feature type="domain" description="Phosphoribosyltransferase" evidence="8">
    <location>
        <begin position="37"/>
        <end position="148"/>
    </location>
</feature>
<accession>A0A7C4GIP6</accession>
<dbReference type="InterPro" id="IPR000836">
    <property type="entry name" value="PRTase_dom"/>
</dbReference>
<keyword evidence="3 7" id="KW-0328">Glycosyltransferase</keyword>
<feature type="binding site" evidence="7">
    <location>
        <position position="145"/>
    </location>
    <ligand>
        <name>orotate</name>
        <dbReference type="ChEBI" id="CHEBI:30839"/>
    </ligand>
</feature>
<feature type="binding site" description="in other chain" evidence="7">
    <location>
        <begin position="113"/>
        <end position="121"/>
    </location>
    <ligand>
        <name>5-phospho-alpha-D-ribose 1-diphosphate</name>
        <dbReference type="ChEBI" id="CHEBI:58017"/>
        <note>ligand shared between dimeric partners</note>
    </ligand>
</feature>
<comment type="caution">
    <text evidence="9">The sequence shown here is derived from an EMBL/GenBank/DDBJ whole genome shotgun (WGS) entry which is preliminary data.</text>
</comment>
<dbReference type="UniPathway" id="UPA00070">
    <property type="reaction ID" value="UER00119"/>
</dbReference>
<dbReference type="EC" id="2.4.2.10" evidence="2 7"/>
<keyword evidence="5 7" id="KW-0460">Magnesium</keyword>
<comment type="catalytic activity">
    <reaction evidence="7">
        <text>orotidine 5'-phosphate + diphosphate = orotate + 5-phospho-alpha-D-ribose 1-diphosphate</text>
        <dbReference type="Rhea" id="RHEA:10380"/>
        <dbReference type="ChEBI" id="CHEBI:30839"/>
        <dbReference type="ChEBI" id="CHEBI:33019"/>
        <dbReference type="ChEBI" id="CHEBI:57538"/>
        <dbReference type="ChEBI" id="CHEBI:58017"/>
        <dbReference type="EC" id="2.4.2.10"/>
    </reaction>
</comment>
<evidence type="ECO:0000256" key="4">
    <source>
        <dbReference type="ARBA" id="ARBA00022679"/>
    </source>
</evidence>
<dbReference type="InterPro" id="IPR023031">
    <property type="entry name" value="OPRT"/>
</dbReference>
<dbReference type="GO" id="GO:0044205">
    <property type="term" value="P:'de novo' UMP biosynthetic process"/>
    <property type="evidence" value="ECO:0007669"/>
    <property type="project" value="UniProtKB-UniRule"/>
</dbReference>
<evidence type="ECO:0000256" key="5">
    <source>
        <dbReference type="ARBA" id="ARBA00022842"/>
    </source>
</evidence>
<proteinExistence type="inferred from homology"/>
<dbReference type="GO" id="GO:0000287">
    <property type="term" value="F:magnesium ion binding"/>
    <property type="evidence" value="ECO:0007669"/>
    <property type="project" value="UniProtKB-UniRule"/>
</dbReference>
<dbReference type="Pfam" id="PF00156">
    <property type="entry name" value="Pribosyltran"/>
    <property type="match status" value="1"/>
</dbReference>
<dbReference type="Gene3D" id="3.40.50.2020">
    <property type="match status" value="1"/>
</dbReference>
<dbReference type="PANTHER" id="PTHR19278:SF9">
    <property type="entry name" value="URIDINE 5'-MONOPHOSPHATE SYNTHASE"/>
    <property type="match status" value="1"/>
</dbReference>
<comment type="pathway">
    <text evidence="1 7">Pyrimidine metabolism; UMP biosynthesis via de novo pathway; UMP from orotate: step 1/2.</text>
</comment>
<dbReference type="SUPFAM" id="SSF53271">
    <property type="entry name" value="PRTase-like"/>
    <property type="match status" value="1"/>
</dbReference>
<feature type="binding site" description="in other chain" evidence="7">
    <location>
        <position position="90"/>
    </location>
    <ligand>
        <name>5-phospho-alpha-D-ribose 1-diphosphate</name>
        <dbReference type="ChEBI" id="CHEBI:58017"/>
        <note>ligand shared between dimeric partners</note>
    </ligand>
</feature>
<sequence length="194" mass="20759">MKDDLGRILAQAGVLREGHFLLTSGRHSDRYFEKFRILEQPGVCEKFAARLAEHFRTATVAAICGPTTGGIIIAYEVARQLGVRCVIAEKAETGRKIGRGFRLGPEDRVLVVDDVLTTGGSIAETLAAVRQTGAQVAGVGVFIDRSSGVAFGEPFFAAYRQEVKTWEPAECPLCRGGVPLEAPGRGDKRAAVSG</sequence>
<evidence type="ECO:0000313" key="9">
    <source>
        <dbReference type="EMBL" id="HGK28179.1"/>
    </source>
</evidence>
<evidence type="ECO:0000256" key="2">
    <source>
        <dbReference type="ARBA" id="ARBA00011971"/>
    </source>
</evidence>
<dbReference type="HAMAP" id="MF_01208">
    <property type="entry name" value="PyrE"/>
    <property type="match status" value="1"/>
</dbReference>
<reference evidence="9" key="1">
    <citation type="journal article" date="2020" name="mSystems">
        <title>Genome- and Community-Level Interaction Insights into Carbon Utilization and Element Cycling Functions of Hydrothermarchaeota in Hydrothermal Sediment.</title>
        <authorList>
            <person name="Zhou Z."/>
            <person name="Liu Y."/>
            <person name="Xu W."/>
            <person name="Pan J."/>
            <person name="Luo Z.H."/>
            <person name="Li M."/>
        </authorList>
    </citation>
    <scope>NUCLEOTIDE SEQUENCE [LARGE SCALE GENOMIC DNA]</scope>
    <source>
        <strain evidence="9">SpSt-488</strain>
    </source>
</reference>
<gene>
    <name evidence="7" type="primary">pyrE</name>
    <name evidence="9" type="ORF">ENS41_04415</name>
</gene>
<keyword evidence="6 7" id="KW-0665">Pyrimidine biosynthesis</keyword>
<dbReference type="PANTHER" id="PTHR19278">
    <property type="entry name" value="OROTATE PHOSPHORIBOSYLTRANSFERASE"/>
    <property type="match status" value="1"/>
</dbReference>
<dbReference type="EMBL" id="DSUT01000089">
    <property type="protein sequence ID" value="HGK28179.1"/>
    <property type="molecule type" value="Genomic_DNA"/>
</dbReference>
<keyword evidence="4 7" id="KW-0808">Transferase</keyword>
<dbReference type="GO" id="GO:0019856">
    <property type="term" value="P:pyrimidine nucleobase biosynthetic process"/>
    <property type="evidence" value="ECO:0007669"/>
    <property type="project" value="InterPro"/>
</dbReference>
<dbReference type="InterPro" id="IPR029057">
    <property type="entry name" value="PRTase-like"/>
</dbReference>
<dbReference type="InterPro" id="IPR006273">
    <property type="entry name" value="Orotate_PRibTrfase_bac"/>
</dbReference>
<feature type="binding site" evidence="7">
    <location>
        <position position="117"/>
    </location>
    <ligand>
        <name>orotate</name>
        <dbReference type="ChEBI" id="CHEBI:30839"/>
    </ligand>
</feature>
<comment type="caution">
    <text evidence="7">Lacks conserved residue(s) required for the propagation of feature annotation.</text>
</comment>
<dbReference type="GO" id="GO:0004588">
    <property type="term" value="F:orotate phosphoribosyltransferase activity"/>
    <property type="evidence" value="ECO:0007669"/>
    <property type="project" value="UniProtKB-UniRule"/>
</dbReference>
<protein>
    <recommendedName>
        <fullName evidence="2 7">Orotate phosphoribosyltransferase</fullName>
        <shortName evidence="7">OPRT</shortName>
        <shortName evidence="7">OPRTase</shortName>
        <ecNumber evidence="2 7">2.4.2.10</ecNumber>
    </recommendedName>
</protein>
<evidence type="ECO:0000256" key="6">
    <source>
        <dbReference type="ARBA" id="ARBA00022975"/>
    </source>
</evidence>
<dbReference type="CDD" id="cd06223">
    <property type="entry name" value="PRTases_typeI"/>
    <property type="match status" value="1"/>
</dbReference>
<comment type="similarity">
    <text evidence="7">Belongs to the purine/pyrimidine phosphoribosyltransferase family. PyrE subfamily.</text>
</comment>
<dbReference type="NCBIfam" id="TIGR01367">
    <property type="entry name" value="pyrE_Therm"/>
    <property type="match status" value="1"/>
</dbReference>
<dbReference type="AlphaFoldDB" id="A0A7C4GIP6"/>
<comment type="subunit">
    <text evidence="7">Homodimer.</text>
</comment>
<organism evidence="9">
    <name type="scientific">candidate division WOR-3 bacterium</name>
    <dbReference type="NCBI Taxonomy" id="2052148"/>
    <lineage>
        <taxon>Bacteria</taxon>
        <taxon>Bacteria division WOR-3</taxon>
    </lineage>
</organism>
<evidence type="ECO:0000259" key="8">
    <source>
        <dbReference type="Pfam" id="PF00156"/>
    </source>
</evidence>
<evidence type="ECO:0000256" key="1">
    <source>
        <dbReference type="ARBA" id="ARBA00004889"/>
    </source>
</evidence>
<comment type="cofactor">
    <cofactor evidence="7">
        <name>Mg(2+)</name>
        <dbReference type="ChEBI" id="CHEBI:18420"/>
    </cofactor>
</comment>
<evidence type="ECO:0000256" key="3">
    <source>
        <dbReference type="ARBA" id="ARBA00022676"/>
    </source>
</evidence>
<name>A0A7C4GIP6_UNCW3</name>
<comment type="function">
    <text evidence="7">Catalyzes the transfer of a ribosyl phosphate group from 5-phosphoribose 1-diphosphate to orotate, leading to the formation of orotidine monophosphate (OMP).</text>
</comment>
<evidence type="ECO:0000256" key="7">
    <source>
        <dbReference type="HAMAP-Rule" id="MF_01208"/>
    </source>
</evidence>